<dbReference type="EMBL" id="ACVI01000027">
    <property type="protein sequence ID" value="EET87597.1"/>
    <property type="molecule type" value="Genomic_DNA"/>
</dbReference>
<protein>
    <recommendedName>
        <fullName evidence="3">Uroporphyrin-III C-methyltransferase</fullName>
    </recommendedName>
</protein>
<dbReference type="InterPro" id="IPR052552">
    <property type="entry name" value="YeaO-like"/>
</dbReference>
<evidence type="ECO:0000313" key="1">
    <source>
        <dbReference type="EMBL" id="EET87597.1"/>
    </source>
</evidence>
<evidence type="ECO:0008006" key="3">
    <source>
        <dbReference type="Google" id="ProtNLM"/>
    </source>
</evidence>
<name>C6PT76_9CLOT</name>
<sequence length="125" mass="15043">MNEIKIKRIYEQTVLSDGYRILVDRIWPRGLTKEKAKIYSWKKELAPSTELRLWFGHNSERFPEFVEKYEEELRVNRESYLFKNECEELLLSDNITFVFAAKSLNENNAAVLKRWVLRNINNMLL</sequence>
<comment type="caution">
    <text evidence="1">The sequence shown here is derived from an EMBL/GenBank/DDBJ whole genome shotgun (WGS) entry which is preliminary data.</text>
</comment>
<gene>
    <name evidence="1" type="ORF">CcarbDRAFT_1993</name>
</gene>
<organism evidence="1 2">
    <name type="scientific">Clostridium carboxidivorans P7</name>
    <dbReference type="NCBI Taxonomy" id="536227"/>
    <lineage>
        <taxon>Bacteria</taxon>
        <taxon>Bacillati</taxon>
        <taxon>Bacillota</taxon>
        <taxon>Clostridia</taxon>
        <taxon>Eubacteriales</taxon>
        <taxon>Clostridiaceae</taxon>
        <taxon>Clostridium</taxon>
    </lineage>
</organism>
<keyword evidence="2" id="KW-1185">Reference proteome</keyword>
<dbReference type="STRING" id="536227.Ccar_13405"/>
<dbReference type="PANTHER" id="PTHR36849:SF1">
    <property type="entry name" value="CYTOPLASMIC PROTEIN"/>
    <property type="match status" value="1"/>
</dbReference>
<dbReference type="AlphaFoldDB" id="C6PT76"/>
<dbReference type="OrthoDB" id="9790745at2"/>
<dbReference type="Proteomes" id="UP000004198">
    <property type="component" value="Unassembled WGS sequence"/>
</dbReference>
<dbReference type="RefSeq" id="WP_007060878.1">
    <property type="nucleotide sequence ID" value="NZ_ACVI01000027.1"/>
</dbReference>
<dbReference type="Pfam" id="PF22752">
    <property type="entry name" value="DUF488-N3i"/>
    <property type="match status" value="1"/>
</dbReference>
<dbReference type="PANTHER" id="PTHR36849">
    <property type="entry name" value="CYTOPLASMIC PROTEIN-RELATED"/>
    <property type="match status" value="1"/>
</dbReference>
<accession>C6PT76</accession>
<evidence type="ECO:0000313" key="2">
    <source>
        <dbReference type="Proteomes" id="UP000004198"/>
    </source>
</evidence>
<reference evidence="1 2" key="1">
    <citation type="submission" date="2009-06" db="EMBL/GenBank/DDBJ databases">
        <title>The draft genome of Clostridium carboxidivorans P7.</title>
        <authorList>
            <consortium name="US DOE Joint Genome Institute (JGI-PGF)"/>
            <person name="Lucas S."/>
            <person name="Copeland A."/>
            <person name="Lapidus A."/>
            <person name="Glavina del Rio T."/>
            <person name="Tice H."/>
            <person name="Bruce D."/>
            <person name="Goodwin L."/>
            <person name="Pitluck S."/>
            <person name="Larimer F."/>
            <person name="Land M.L."/>
            <person name="Hauser L."/>
            <person name="Hemme C.L."/>
        </authorList>
    </citation>
    <scope>NUCLEOTIDE SEQUENCE [LARGE SCALE GENOMIC DNA]</scope>
    <source>
        <strain evidence="1 2">P7</strain>
    </source>
</reference>
<dbReference type="PATRIC" id="fig|536227.13.peg.2808"/>
<dbReference type="eggNOG" id="COG3189">
    <property type="taxonomic scope" value="Bacteria"/>
</dbReference>
<proteinExistence type="predicted"/>
<dbReference type="KEGG" id="cck:Ccar_13405"/>